<protein>
    <submittedName>
        <fullName evidence="1">Uncharacterized protein</fullName>
    </submittedName>
</protein>
<evidence type="ECO:0000313" key="2">
    <source>
        <dbReference type="Proteomes" id="UP000005143"/>
    </source>
</evidence>
<dbReference type="EMBL" id="AGUD01000297">
    <property type="protein sequence ID" value="EHN09224.1"/>
    <property type="molecule type" value="Genomic_DNA"/>
</dbReference>
<keyword evidence="2" id="KW-1185">Reference proteome</keyword>
<dbReference type="RefSeq" id="WP_007578400.1">
    <property type="nucleotide sequence ID" value="NZ_AGUD01000297.1"/>
</dbReference>
<evidence type="ECO:0000313" key="1">
    <source>
        <dbReference type="EMBL" id="EHN09224.1"/>
    </source>
</evidence>
<accession>H0EAP9</accession>
<proteinExistence type="predicted"/>
<dbReference type="AlphaFoldDB" id="H0EAP9"/>
<gene>
    <name evidence="1" type="ORF">PAI11_39230</name>
</gene>
<comment type="caution">
    <text evidence="1">The sequence shown here is derived from an EMBL/GenBank/DDBJ whole genome shotgun (WGS) entry which is preliminary data.</text>
</comment>
<dbReference type="Proteomes" id="UP000005143">
    <property type="component" value="Unassembled WGS sequence"/>
</dbReference>
<reference evidence="1 2" key="1">
    <citation type="journal article" date="2013" name="Biodegradation">
        <title>Quantitative proteomic analysis of ibuprofen-degrading Patulibacter sp. strain I11.</title>
        <authorList>
            <person name="Almeida B."/>
            <person name="Kjeldal H."/>
            <person name="Lolas I."/>
            <person name="Knudsen A.D."/>
            <person name="Carvalho G."/>
            <person name="Nielsen K.L."/>
            <person name="Barreto Crespo M.T."/>
            <person name="Stensballe A."/>
            <person name="Nielsen J.L."/>
        </authorList>
    </citation>
    <scope>NUCLEOTIDE SEQUENCE [LARGE SCALE GENOMIC DNA]</scope>
    <source>
        <strain evidence="1 2">I11</strain>
    </source>
</reference>
<sequence length="108" mass="12089">MRVMLAIDQWRAGDRYLAGLEGLVAQRALLVAEETYDELRRRLGGAFTVDELVALYESGTSWGLDLAARLVPEDPDAWDPRIVDAAFHRYLGQAQDWGGGRLKVRGDE</sequence>
<name>H0EAP9_9ACTN</name>
<organism evidence="1 2">
    <name type="scientific">Patulibacter medicamentivorans</name>
    <dbReference type="NCBI Taxonomy" id="1097667"/>
    <lineage>
        <taxon>Bacteria</taxon>
        <taxon>Bacillati</taxon>
        <taxon>Actinomycetota</taxon>
        <taxon>Thermoleophilia</taxon>
        <taxon>Solirubrobacterales</taxon>
        <taxon>Patulibacteraceae</taxon>
        <taxon>Patulibacter</taxon>
    </lineage>
</organism>
<dbReference type="OrthoDB" id="5244078at2"/>